<dbReference type="Gramene" id="C.cajan_30194.t">
    <property type="protein sequence ID" value="C.cajan_30194.t"/>
    <property type="gene ID" value="C.cajan_30194"/>
</dbReference>
<dbReference type="Pfam" id="PF24068">
    <property type="entry name" value="TPD1_C"/>
    <property type="match status" value="1"/>
</dbReference>
<dbReference type="GO" id="GO:0001709">
    <property type="term" value="P:cell fate determination"/>
    <property type="evidence" value="ECO:0007669"/>
    <property type="project" value="TreeGrafter"/>
</dbReference>
<sequence>MADSSTQILSIVIFLALVSQGYSQCSLHDLSVEQSQTGAKVHGKTEWSVTITNKCPCVQTNVILNCIGFKSAERIDPSLLRVTPKGCLVNDGQSIYSDAIKFKYSWDNSFPLNPIYSEIACS</sequence>
<dbReference type="EMBL" id="KQ483580">
    <property type="protein sequence ID" value="KYP45755.1"/>
    <property type="molecule type" value="Genomic_DNA"/>
</dbReference>
<dbReference type="InterPro" id="IPR040361">
    <property type="entry name" value="TPD1"/>
</dbReference>
<dbReference type="PANTHER" id="PTHR33184">
    <property type="entry name" value="PROTEIN TAPETUM DETERMINANT 1-LIKE-RELATED"/>
    <property type="match status" value="1"/>
</dbReference>
<keyword evidence="1 2" id="KW-0732">Signal</keyword>
<feature type="chain" id="PRO_5007588087" description="Protein TAPETUM DETERMINANT 1" evidence="2">
    <location>
        <begin position="24"/>
        <end position="122"/>
    </location>
</feature>
<dbReference type="OrthoDB" id="603213at2759"/>
<name>A0A151RT79_CAJCA</name>
<dbReference type="STRING" id="3821.A0A151RT79"/>
<evidence type="ECO:0008006" key="5">
    <source>
        <dbReference type="Google" id="ProtNLM"/>
    </source>
</evidence>
<feature type="signal peptide" evidence="2">
    <location>
        <begin position="1"/>
        <end position="23"/>
    </location>
</feature>
<keyword evidence="4" id="KW-1185">Reference proteome</keyword>
<evidence type="ECO:0000313" key="3">
    <source>
        <dbReference type="EMBL" id="KYP45755.1"/>
    </source>
</evidence>
<accession>A0A151RT79</accession>
<dbReference type="AlphaFoldDB" id="A0A151RT79"/>
<dbReference type="OMA" id="QISFKYA"/>
<gene>
    <name evidence="3" type="ORF">KK1_032682</name>
</gene>
<protein>
    <recommendedName>
        <fullName evidence="5">Protein TAPETUM DETERMINANT 1</fullName>
    </recommendedName>
</protein>
<evidence type="ECO:0000313" key="4">
    <source>
        <dbReference type="Proteomes" id="UP000075243"/>
    </source>
</evidence>
<proteinExistence type="predicted"/>
<dbReference type="Proteomes" id="UP000075243">
    <property type="component" value="Unassembled WGS sequence"/>
</dbReference>
<dbReference type="PANTHER" id="PTHR33184:SF64">
    <property type="entry name" value="BETA-1,3-N-ACETYLGLUCOSAMINYLTRANSFERASE FAMILY PROTEIN"/>
    <property type="match status" value="1"/>
</dbReference>
<evidence type="ECO:0000256" key="1">
    <source>
        <dbReference type="ARBA" id="ARBA00022729"/>
    </source>
</evidence>
<evidence type="ECO:0000256" key="2">
    <source>
        <dbReference type="SAM" id="SignalP"/>
    </source>
</evidence>
<organism evidence="3 4">
    <name type="scientific">Cajanus cajan</name>
    <name type="common">Pigeon pea</name>
    <name type="synonym">Cajanus indicus</name>
    <dbReference type="NCBI Taxonomy" id="3821"/>
    <lineage>
        <taxon>Eukaryota</taxon>
        <taxon>Viridiplantae</taxon>
        <taxon>Streptophyta</taxon>
        <taxon>Embryophyta</taxon>
        <taxon>Tracheophyta</taxon>
        <taxon>Spermatophyta</taxon>
        <taxon>Magnoliopsida</taxon>
        <taxon>eudicotyledons</taxon>
        <taxon>Gunneridae</taxon>
        <taxon>Pentapetalae</taxon>
        <taxon>rosids</taxon>
        <taxon>fabids</taxon>
        <taxon>Fabales</taxon>
        <taxon>Fabaceae</taxon>
        <taxon>Papilionoideae</taxon>
        <taxon>50 kb inversion clade</taxon>
        <taxon>NPAAA clade</taxon>
        <taxon>indigoferoid/millettioid clade</taxon>
        <taxon>Phaseoleae</taxon>
        <taxon>Cajanus</taxon>
    </lineage>
</organism>
<reference evidence="3" key="1">
    <citation type="journal article" date="2012" name="Nat. Biotechnol.">
        <title>Draft genome sequence of pigeonpea (Cajanus cajan), an orphan legume crop of resource-poor farmers.</title>
        <authorList>
            <person name="Varshney R.K."/>
            <person name="Chen W."/>
            <person name="Li Y."/>
            <person name="Bharti A.K."/>
            <person name="Saxena R.K."/>
            <person name="Schlueter J.A."/>
            <person name="Donoghue M.T."/>
            <person name="Azam S."/>
            <person name="Fan G."/>
            <person name="Whaley A.M."/>
            <person name="Farmer A.D."/>
            <person name="Sheridan J."/>
            <person name="Iwata A."/>
            <person name="Tuteja R."/>
            <person name="Penmetsa R.V."/>
            <person name="Wu W."/>
            <person name="Upadhyaya H.D."/>
            <person name="Yang S.P."/>
            <person name="Shah T."/>
            <person name="Saxena K.B."/>
            <person name="Michael T."/>
            <person name="McCombie W.R."/>
            <person name="Yang B."/>
            <person name="Zhang G."/>
            <person name="Yang H."/>
            <person name="Wang J."/>
            <person name="Spillane C."/>
            <person name="Cook D.R."/>
            <person name="May G.D."/>
            <person name="Xu X."/>
            <person name="Jackson S.A."/>
        </authorList>
    </citation>
    <scope>NUCLEOTIDE SEQUENCE [LARGE SCALE GENOMIC DNA]</scope>
</reference>